<sequence>MALYLCYGYPAAFITRGDNESLYALLNNLPCMHVVCCRLSLLLFAICCLLQLSNVQIISTGYINPCMISFINQEFFSCFLSHTYIVGPLLVAITAWHLNSILSITSDTNSSEVKSLSSIPRSIIVYNNRILLPS</sequence>
<accession>A0A0M8P413</accession>
<name>A0A0M8P413_9EURO</name>
<keyword evidence="1" id="KW-1133">Transmembrane helix</keyword>
<gene>
    <name evidence="2" type="ORF">ACN38_g4081</name>
</gene>
<feature type="transmembrane region" description="Helical" evidence="1">
    <location>
        <begin position="39"/>
        <end position="63"/>
    </location>
</feature>
<organism evidence="2 3">
    <name type="scientific">Penicillium nordicum</name>
    <dbReference type="NCBI Taxonomy" id="229535"/>
    <lineage>
        <taxon>Eukaryota</taxon>
        <taxon>Fungi</taxon>
        <taxon>Dikarya</taxon>
        <taxon>Ascomycota</taxon>
        <taxon>Pezizomycotina</taxon>
        <taxon>Eurotiomycetes</taxon>
        <taxon>Eurotiomycetidae</taxon>
        <taxon>Eurotiales</taxon>
        <taxon>Aspergillaceae</taxon>
        <taxon>Penicillium</taxon>
    </lineage>
</organism>
<comment type="caution">
    <text evidence="2">The sequence shown here is derived from an EMBL/GenBank/DDBJ whole genome shotgun (WGS) entry which is preliminary data.</text>
</comment>
<keyword evidence="1" id="KW-0472">Membrane</keyword>
<reference evidence="2 3" key="1">
    <citation type="submission" date="2015-08" db="EMBL/GenBank/DDBJ databases">
        <title>Genome sequencing of Penicillium nordicum.</title>
        <authorList>
            <person name="Nguyen H.D."/>
            <person name="Seifert K.A."/>
        </authorList>
    </citation>
    <scope>NUCLEOTIDE SEQUENCE [LARGE SCALE GENOMIC DNA]</scope>
    <source>
        <strain evidence="2 3">DAOMC 185683</strain>
    </source>
</reference>
<dbReference type="AlphaFoldDB" id="A0A0M8P413"/>
<dbReference type="EMBL" id="LHQQ01000051">
    <property type="protein sequence ID" value="KOS44986.1"/>
    <property type="molecule type" value="Genomic_DNA"/>
</dbReference>
<proteinExistence type="predicted"/>
<evidence type="ECO:0000313" key="2">
    <source>
        <dbReference type="EMBL" id="KOS44986.1"/>
    </source>
</evidence>
<dbReference type="Proteomes" id="UP000037696">
    <property type="component" value="Unassembled WGS sequence"/>
</dbReference>
<feature type="transmembrane region" description="Helical" evidence="1">
    <location>
        <begin position="75"/>
        <end position="98"/>
    </location>
</feature>
<keyword evidence="1" id="KW-0812">Transmembrane</keyword>
<keyword evidence="3" id="KW-1185">Reference proteome</keyword>
<evidence type="ECO:0000256" key="1">
    <source>
        <dbReference type="SAM" id="Phobius"/>
    </source>
</evidence>
<protein>
    <submittedName>
        <fullName evidence="2">Uncharacterized protein</fullName>
    </submittedName>
</protein>
<evidence type="ECO:0000313" key="3">
    <source>
        <dbReference type="Proteomes" id="UP000037696"/>
    </source>
</evidence>